<evidence type="ECO:0000256" key="1">
    <source>
        <dbReference type="ARBA" id="ARBA00000900"/>
    </source>
</evidence>
<keyword evidence="7" id="KW-0962">Peroxisome biogenesis</keyword>
<dbReference type="InterPro" id="IPR017907">
    <property type="entry name" value="Znf_RING_CS"/>
</dbReference>
<evidence type="ECO:0000256" key="10">
    <source>
        <dbReference type="ARBA" id="ARBA00022723"/>
    </source>
</evidence>
<keyword evidence="17" id="KW-0576">Peroxisome</keyword>
<keyword evidence="12" id="KW-0833">Ubl conjugation pathway</keyword>
<dbReference type="PANTHER" id="PTHR23350:SF0">
    <property type="entry name" value="PEROXISOME BIOGENESIS FACTOR 10"/>
    <property type="match status" value="1"/>
</dbReference>
<evidence type="ECO:0000256" key="6">
    <source>
        <dbReference type="ARBA" id="ARBA00022448"/>
    </source>
</evidence>
<dbReference type="SUPFAM" id="SSF57850">
    <property type="entry name" value="RING/U-box"/>
    <property type="match status" value="1"/>
</dbReference>
<evidence type="ECO:0000256" key="13">
    <source>
        <dbReference type="ARBA" id="ARBA00022833"/>
    </source>
</evidence>
<evidence type="ECO:0000256" key="9">
    <source>
        <dbReference type="ARBA" id="ARBA00022692"/>
    </source>
</evidence>
<dbReference type="InterPro" id="IPR001841">
    <property type="entry name" value="Znf_RING"/>
</dbReference>
<evidence type="ECO:0000256" key="11">
    <source>
        <dbReference type="ARBA" id="ARBA00022771"/>
    </source>
</evidence>
<evidence type="ECO:0000256" key="4">
    <source>
        <dbReference type="ARBA" id="ARBA00008704"/>
    </source>
</evidence>
<dbReference type="AlphaFoldDB" id="A0A6V7VLN0"/>
<proteinExistence type="inferred from homology"/>
<protein>
    <recommendedName>
        <fullName evidence="5">RING-type E3 ubiquitin transferase</fullName>
        <ecNumber evidence="5">2.3.2.27</ecNumber>
    </recommendedName>
</protein>
<evidence type="ECO:0000256" key="19">
    <source>
        <dbReference type="SAM" id="Phobius"/>
    </source>
</evidence>
<dbReference type="Pfam" id="PF00097">
    <property type="entry name" value="zf-C3HC4"/>
    <property type="match status" value="1"/>
</dbReference>
<dbReference type="GO" id="GO:0016558">
    <property type="term" value="P:protein import into peroxisome matrix"/>
    <property type="evidence" value="ECO:0007669"/>
    <property type="project" value="InterPro"/>
</dbReference>
<comment type="subcellular location">
    <subcellularLocation>
        <location evidence="2">Peroxisome membrane</location>
        <topology evidence="2">Multi-pass membrane protein</topology>
    </subcellularLocation>
</comment>
<evidence type="ECO:0000256" key="12">
    <source>
        <dbReference type="ARBA" id="ARBA00022786"/>
    </source>
</evidence>
<evidence type="ECO:0000313" key="22">
    <source>
        <dbReference type="Proteomes" id="UP000580250"/>
    </source>
</evidence>
<keyword evidence="16 19" id="KW-0472">Membrane</keyword>
<keyword evidence="13" id="KW-0862">Zinc</keyword>
<evidence type="ECO:0000256" key="5">
    <source>
        <dbReference type="ARBA" id="ARBA00012483"/>
    </source>
</evidence>
<evidence type="ECO:0000256" key="18">
    <source>
        <dbReference type="PROSITE-ProRule" id="PRU00175"/>
    </source>
</evidence>
<dbReference type="GO" id="GO:0005778">
    <property type="term" value="C:peroxisomal membrane"/>
    <property type="evidence" value="ECO:0007669"/>
    <property type="project" value="UniProtKB-SubCell"/>
</dbReference>
<evidence type="ECO:0000256" key="17">
    <source>
        <dbReference type="ARBA" id="ARBA00023140"/>
    </source>
</evidence>
<keyword evidence="11 18" id="KW-0863">Zinc-finger</keyword>
<comment type="caution">
    <text evidence="21">The sequence shown here is derived from an EMBL/GenBank/DDBJ whole genome shotgun (WGS) entry which is preliminary data.</text>
</comment>
<accession>A0A6V7VLN0</accession>
<keyword evidence="14" id="KW-0653">Protein transport</keyword>
<dbReference type="GO" id="GO:0008270">
    <property type="term" value="F:zinc ion binding"/>
    <property type="evidence" value="ECO:0007669"/>
    <property type="project" value="UniProtKB-KW"/>
</dbReference>
<dbReference type="Proteomes" id="UP000580250">
    <property type="component" value="Unassembled WGS sequence"/>
</dbReference>
<evidence type="ECO:0000256" key="8">
    <source>
        <dbReference type="ARBA" id="ARBA00022679"/>
    </source>
</evidence>
<keyword evidence="8" id="KW-0808">Transferase</keyword>
<evidence type="ECO:0000313" key="21">
    <source>
        <dbReference type="EMBL" id="CAD2175865.1"/>
    </source>
</evidence>
<evidence type="ECO:0000256" key="3">
    <source>
        <dbReference type="ARBA" id="ARBA00004906"/>
    </source>
</evidence>
<dbReference type="Pfam" id="PF04757">
    <property type="entry name" value="Pex2_Pex12"/>
    <property type="match status" value="1"/>
</dbReference>
<keyword evidence="10" id="KW-0479">Metal-binding</keyword>
<gene>
    <name evidence="21" type="ORF">MENT_LOCUS27620</name>
</gene>
<dbReference type="InterPro" id="IPR018957">
    <property type="entry name" value="Znf_C3HC4_RING-type"/>
</dbReference>
<evidence type="ECO:0000256" key="2">
    <source>
        <dbReference type="ARBA" id="ARBA00004585"/>
    </source>
</evidence>
<feature type="transmembrane region" description="Helical" evidence="19">
    <location>
        <begin position="187"/>
        <end position="208"/>
    </location>
</feature>
<sequence length="273" mass="32160">MAAADFCELIISHRRDEEQLKIINQRLDKLFRLCFSDLEYIKYQRFISALGYFIYFSSTNVLGMQSLGEEYVGLLQINSFRKIPSLVQRLIFVFVDTFLLLPNIYQILNIFPIGINLKTILRLNFVNIFKSFSKLFKFDGYTFGKRIAGISYLSIRPQQNKVILRRDSPFIFYCKTPKRNFFSSQNIFRLIIIIATVFKTLTILLHLFKQFKINSLESETKEFRKCNICYSNKQQLCLPCGHLFCIQCIPDLLMKTILPQNVLIVENYLKQID</sequence>
<organism evidence="21 22">
    <name type="scientific">Meloidogyne enterolobii</name>
    <name type="common">Root-knot nematode worm</name>
    <name type="synonym">Meloidogyne mayaguensis</name>
    <dbReference type="NCBI Taxonomy" id="390850"/>
    <lineage>
        <taxon>Eukaryota</taxon>
        <taxon>Metazoa</taxon>
        <taxon>Ecdysozoa</taxon>
        <taxon>Nematoda</taxon>
        <taxon>Chromadorea</taxon>
        <taxon>Rhabditida</taxon>
        <taxon>Tylenchina</taxon>
        <taxon>Tylenchomorpha</taxon>
        <taxon>Tylenchoidea</taxon>
        <taxon>Meloidogynidae</taxon>
        <taxon>Meloidogyninae</taxon>
        <taxon>Meloidogyne</taxon>
    </lineage>
</organism>
<dbReference type="OrthoDB" id="6105938at2759"/>
<dbReference type="PROSITE" id="PS00518">
    <property type="entry name" value="ZF_RING_1"/>
    <property type="match status" value="1"/>
</dbReference>
<dbReference type="EMBL" id="CAJEWN010000263">
    <property type="protein sequence ID" value="CAD2175865.1"/>
    <property type="molecule type" value="Genomic_DNA"/>
</dbReference>
<comment type="pathway">
    <text evidence="3">Protein modification; protein ubiquitination.</text>
</comment>
<dbReference type="Gene3D" id="3.30.40.10">
    <property type="entry name" value="Zinc/RING finger domain, C3HC4 (zinc finger)"/>
    <property type="match status" value="1"/>
</dbReference>
<comment type="similarity">
    <text evidence="4">Belongs to the pex2/pex10/pex12 family.</text>
</comment>
<dbReference type="InterPro" id="IPR006845">
    <property type="entry name" value="Pex_N"/>
</dbReference>
<evidence type="ECO:0000256" key="14">
    <source>
        <dbReference type="ARBA" id="ARBA00022927"/>
    </source>
</evidence>
<dbReference type="PANTHER" id="PTHR23350">
    <property type="entry name" value="PEROXISOME ASSEMBLY PROTEIN 10"/>
    <property type="match status" value="1"/>
</dbReference>
<dbReference type="PROSITE" id="PS50089">
    <property type="entry name" value="ZF_RING_2"/>
    <property type="match status" value="1"/>
</dbReference>
<dbReference type="InterPro" id="IPR025654">
    <property type="entry name" value="PEX2/10"/>
</dbReference>
<keyword evidence="15 19" id="KW-1133">Transmembrane helix</keyword>
<reference evidence="21 22" key="1">
    <citation type="submission" date="2020-08" db="EMBL/GenBank/DDBJ databases">
        <authorList>
            <person name="Koutsovoulos G."/>
            <person name="Danchin GJ E."/>
        </authorList>
    </citation>
    <scope>NUCLEOTIDE SEQUENCE [LARGE SCALE GENOMIC DNA]</scope>
</reference>
<dbReference type="InterPro" id="IPR013083">
    <property type="entry name" value="Znf_RING/FYVE/PHD"/>
</dbReference>
<evidence type="ECO:0000256" key="16">
    <source>
        <dbReference type="ARBA" id="ARBA00023136"/>
    </source>
</evidence>
<keyword evidence="9 19" id="KW-0812">Transmembrane</keyword>
<dbReference type="GO" id="GO:0061630">
    <property type="term" value="F:ubiquitin protein ligase activity"/>
    <property type="evidence" value="ECO:0007669"/>
    <property type="project" value="UniProtKB-EC"/>
</dbReference>
<keyword evidence="6" id="KW-0813">Transport</keyword>
<evidence type="ECO:0000256" key="7">
    <source>
        <dbReference type="ARBA" id="ARBA00022593"/>
    </source>
</evidence>
<comment type="catalytic activity">
    <reaction evidence="1">
        <text>S-ubiquitinyl-[E2 ubiquitin-conjugating enzyme]-L-cysteine + [acceptor protein]-L-lysine = [E2 ubiquitin-conjugating enzyme]-L-cysteine + N(6)-ubiquitinyl-[acceptor protein]-L-lysine.</text>
        <dbReference type="EC" id="2.3.2.27"/>
    </reaction>
</comment>
<feature type="domain" description="RING-type" evidence="20">
    <location>
        <begin position="226"/>
        <end position="249"/>
    </location>
</feature>
<feature type="transmembrane region" description="Helical" evidence="19">
    <location>
        <begin position="90"/>
        <end position="115"/>
    </location>
</feature>
<evidence type="ECO:0000259" key="20">
    <source>
        <dbReference type="PROSITE" id="PS50089"/>
    </source>
</evidence>
<evidence type="ECO:0000256" key="15">
    <source>
        <dbReference type="ARBA" id="ARBA00022989"/>
    </source>
</evidence>
<name>A0A6V7VLN0_MELEN</name>
<dbReference type="EC" id="2.3.2.27" evidence="5"/>